<dbReference type="Proteomes" id="UP000263489">
    <property type="component" value="Unassembled WGS sequence"/>
</dbReference>
<sequence>PGETFTYQFPIVQAGTYWFHSHSGFQEPNGAYGAIVIEPKGREPFRYDREFVVQLTDKHPHSGDRIMRNLKMSADYYNRQQQTMGDFFAESGEKGFMAALRDRMMWGDMRMMKADIEDVQGFTALINGKGPEQNW</sequence>
<gene>
    <name evidence="5" type="ORF">DC045_05495</name>
</gene>
<reference evidence="5 6" key="1">
    <citation type="journal article" date="2018" name="Nat. Biotechnol.">
        <title>A standardized bacterial taxonomy based on genome phylogeny substantially revises the tree of life.</title>
        <authorList>
            <person name="Parks D.H."/>
            <person name="Chuvochina M."/>
            <person name="Waite D.W."/>
            <person name="Rinke C."/>
            <person name="Skarshewski A."/>
            <person name="Chaumeil P.A."/>
            <person name="Hugenholtz P."/>
        </authorList>
    </citation>
    <scope>NUCLEOTIDE SEQUENCE [LARGE SCALE GENOMIC DNA]</scope>
    <source>
        <strain evidence="5">UBA9380</strain>
    </source>
</reference>
<name>A0A352IQP2_9GAMM</name>
<keyword evidence="1" id="KW-0479">Metal-binding</keyword>
<evidence type="ECO:0000313" key="6">
    <source>
        <dbReference type="Proteomes" id="UP000263489"/>
    </source>
</evidence>
<evidence type="ECO:0000313" key="5">
    <source>
        <dbReference type="EMBL" id="HBC33775.1"/>
    </source>
</evidence>
<evidence type="ECO:0000256" key="2">
    <source>
        <dbReference type="ARBA" id="ARBA00023002"/>
    </source>
</evidence>
<dbReference type="GO" id="GO:0005507">
    <property type="term" value="F:copper ion binding"/>
    <property type="evidence" value="ECO:0007669"/>
    <property type="project" value="InterPro"/>
</dbReference>
<organism evidence="5 6">
    <name type="scientific">Marinobacter adhaerens</name>
    <dbReference type="NCBI Taxonomy" id="1033846"/>
    <lineage>
        <taxon>Bacteria</taxon>
        <taxon>Pseudomonadati</taxon>
        <taxon>Pseudomonadota</taxon>
        <taxon>Gammaproteobacteria</taxon>
        <taxon>Pseudomonadales</taxon>
        <taxon>Marinobacteraceae</taxon>
        <taxon>Marinobacter</taxon>
    </lineage>
</organism>
<dbReference type="InterPro" id="IPR011707">
    <property type="entry name" value="Cu-oxidase-like_N"/>
</dbReference>
<evidence type="ECO:0000256" key="3">
    <source>
        <dbReference type="ARBA" id="ARBA00023008"/>
    </source>
</evidence>
<feature type="non-terminal residue" evidence="5">
    <location>
        <position position="135"/>
    </location>
</feature>
<dbReference type="SUPFAM" id="SSF49503">
    <property type="entry name" value="Cupredoxins"/>
    <property type="match status" value="1"/>
</dbReference>
<dbReference type="InterPro" id="IPR008972">
    <property type="entry name" value="Cupredoxin"/>
</dbReference>
<evidence type="ECO:0000259" key="4">
    <source>
        <dbReference type="Pfam" id="PF07732"/>
    </source>
</evidence>
<dbReference type="EMBL" id="DNNA01000087">
    <property type="protein sequence ID" value="HBC33775.1"/>
    <property type="molecule type" value="Genomic_DNA"/>
</dbReference>
<feature type="domain" description="Plastocyanin-like" evidence="4">
    <location>
        <begin position="1"/>
        <end position="40"/>
    </location>
</feature>
<protein>
    <submittedName>
        <fullName evidence="5">Copper oxidase</fullName>
    </submittedName>
</protein>
<evidence type="ECO:0000256" key="1">
    <source>
        <dbReference type="ARBA" id="ARBA00022723"/>
    </source>
</evidence>
<dbReference type="GO" id="GO:0016491">
    <property type="term" value="F:oxidoreductase activity"/>
    <property type="evidence" value="ECO:0007669"/>
    <property type="project" value="UniProtKB-KW"/>
</dbReference>
<dbReference type="Gene3D" id="2.60.40.420">
    <property type="entry name" value="Cupredoxins - blue copper proteins"/>
    <property type="match status" value="1"/>
</dbReference>
<feature type="non-terminal residue" evidence="5">
    <location>
        <position position="1"/>
    </location>
</feature>
<proteinExistence type="predicted"/>
<keyword evidence="2" id="KW-0560">Oxidoreductase</keyword>
<keyword evidence="3" id="KW-0186">Copper</keyword>
<comment type="caution">
    <text evidence="5">The sequence shown here is derived from an EMBL/GenBank/DDBJ whole genome shotgun (WGS) entry which is preliminary data.</text>
</comment>
<dbReference type="PANTHER" id="PTHR11709:SF394">
    <property type="entry name" value="FI03373P-RELATED"/>
    <property type="match status" value="1"/>
</dbReference>
<dbReference type="AlphaFoldDB" id="A0A352IQP2"/>
<dbReference type="PANTHER" id="PTHR11709">
    <property type="entry name" value="MULTI-COPPER OXIDASE"/>
    <property type="match status" value="1"/>
</dbReference>
<accession>A0A352IQP2</accession>
<dbReference type="Pfam" id="PF07732">
    <property type="entry name" value="Cu-oxidase_3"/>
    <property type="match status" value="1"/>
</dbReference>
<dbReference type="InterPro" id="IPR045087">
    <property type="entry name" value="Cu-oxidase_fam"/>
</dbReference>